<dbReference type="AlphaFoldDB" id="A0A8D8EV24"/>
<protein>
    <submittedName>
        <fullName evidence="19">Frizzled</fullName>
    </submittedName>
</protein>
<feature type="compositionally biased region" description="Low complexity" evidence="14">
    <location>
        <begin position="188"/>
        <end position="199"/>
    </location>
</feature>
<proteinExistence type="inferred from homology"/>
<evidence type="ECO:0000256" key="16">
    <source>
        <dbReference type="SAM" id="SignalP"/>
    </source>
</evidence>
<evidence type="ECO:0000256" key="8">
    <source>
        <dbReference type="ARBA" id="ARBA00022989"/>
    </source>
</evidence>
<evidence type="ECO:0000256" key="14">
    <source>
        <dbReference type="SAM" id="MobiDB-lite"/>
    </source>
</evidence>
<dbReference type="GO" id="GO:0017147">
    <property type="term" value="F:Wnt-protein binding"/>
    <property type="evidence" value="ECO:0007669"/>
    <property type="project" value="TreeGrafter"/>
</dbReference>
<feature type="compositionally biased region" description="Polar residues" evidence="14">
    <location>
        <begin position="159"/>
        <end position="176"/>
    </location>
</feature>
<feature type="transmembrane region" description="Helical" evidence="15">
    <location>
        <begin position="394"/>
        <end position="415"/>
    </location>
</feature>
<feature type="disulfide bond" evidence="13">
    <location>
        <begin position="57"/>
        <end position="103"/>
    </location>
</feature>
<evidence type="ECO:0000256" key="10">
    <source>
        <dbReference type="ARBA" id="ARBA00023157"/>
    </source>
</evidence>
<dbReference type="PANTHER" id="PTHR11309:SF47">
    <property type="entry name" value="FRIZZLED"/>
    <property type="match status" value="1"/>
</dbReference>
<dbReference type="EMBL" id="HBUE01008654">
    <property type="protein sequence ID" value="CAG6447253.1"/>
    <property type="molecule type" value="Transcribed_RNA"/>
</dbReference>
<feature type="transmembrane region" description="Helical" evidence="15">
    <location>
        <begin position="435"/>
        <end position="465"/>
    </location>
</feature>
<dbReference type="PANTHER" id="PTHR11309">
    <property type="entry name" value="FRIZZLED"/>
    <property type="match status" value="1"/>
</dbReference>
<feature type="signal peptide" evidence="16">
    <location>
        <begin position="1"/>
        <end position="23"/>
    </location>
</feature>
<evidence type="ECO:0000256" key="7">
    <source>
        <dbReference type="ARBA" id="ARBA00022729"/>
    </source>
</evidence>
<dbReference type="Gene3D" id="1.10.2000.10">
    <property type="entry name" value="Frizzled cysteine-rich domain"/>
    <property type="match status" value="1"/>
</dbReference>
<evidence type="ECO:0000256" key="4">
    <source>
        <dbReference type="ARBA" id="ARBA00022475"/>
    </source>
</evidence>
<evidence type="ECO:0000256" key="11">
    <source>
        <dbReference type="ARBA" id="ARBA00023170"/>
    </source>
</evidence>
<evidence type="ECO:0000256" key="1">
    <source>
        <dbReference type="ARBA" id="ARBA00004651"/>
    </source>
</evidence>
<dbReference type="CDD" id="cd07458">
    <property type="entry name" value="CRD_FZ1_like"/>
    <property type="match status" value="1"/>
</dbReference>
<dbReference type="InterPro" id="IPR036790">
    <property type="entry name" value="Frizzled_dom_sf"/>
</dbReference>
<dbReference type="GO" id="GO:0035567">
    <property type="term" value="P:non-canonical Wnt signaling pathway"/>
    <property type="evidence" value="ECO:0007669"/>
    <property type="project" value="TreeGrafter"/>
</dbReference>
<feature type="domain" description="FZ" evidence="17">
    <location>
        <begin position="44"/>
        <end position="161"/>
    </location>
</feature>
<dbReference type="Pfam" id="PF01392">
    <property type="entry name" value="Fz"/>
    <property type="match status" value="1"/>
</dbReference>
<feature type="transmembrane region" description="Helical" evidence="15">
    <location>
        <begin position="262"/>
        <end position="284"/>
    </location>
</feature>
<comment type="caution">
    <text evidence="13">Lacks conserved residue(s) required for the propagation of feature annotation.</text>
</comment>
<dbReference type="GO" id="GO:0060070">
    <property type="term" value="P:canonical Wnt signaling pathway"/>
    <property type="evidence" value="ECO:0007669"/>
    <property type="project" value="TreeGrafter"/>
</dbReference>
<dbReference type="GO" id="GO:0005886">
    <property type="term" value="C:plasma membrane"/>
    <property type="evidence" value="ECO:0007669"/>
    <property type="project" value="UniProtKB-SubCell"/>
</dbReference>
<dbReference type="PROSITE" id="PS50261">
    <property type="entry name" value="G_PROTEIN_RECEP_F2_4"/>
    <property type="match status" value="1"/>
</dbReference>
<dbReference type="PRINTS" id="PR00489">
    <property type="entry name" value="FRIZZLED"/>
</dbReference>
<keyword evidence="11" id="KW-0675">Receptor</keyword>
<feature type="chain" id="PRO_5033992961" evidence="16">
    <location>
        <begin position="24"/>
        <end position="685"/>
    </location>
</feature>
<dbReference type="InterPro" id="IPR017981">
    <property type="entry name" value="GPCR_2-like_7TM"/>
</dbReference>
<evidence type="ECO:0000256" key="6">
    <source>
        <dbReference type="ARBA" id="ARBA00022692"/>
    </source>
</evidence>
<dbReference type="PROSITE" id="PS50038">
    <property type="entry name" value="FZ"/>
    <property type="match status" value="1"/>
</dbReference>
<keyword evidence="12" id="KW-0325">Glycoprotein</keyword>
<sequence>MAKMCFMLRAVVLLLSYANVGLSIQQQETFGGHEVSSISVDDFQHHNRCEPITIPFCTDIQYNKTIMPNLIGHTKQEEAALEVHQFIPLVKIDCSPDLKFFLCTLYAPVCTILNYPIPPCRSLCESARVCETIMRTFDFQWPENLECSKFPEDGKELCVSQNNSSESTPMPTSAMHTTKPHQVPRKNQGAGAAGSSQHSAMIPSGNNMVNVHRDLGFICPVQLKAPTIMGYQLTVGGKVTKDCGAPCNSMFFSENERTVLKYWVGSWAAVCVASCLFTVLTFMIDSSRFRYPERPIVFLAICYLIVGCAYVAGLGAGDSVACREPFQPQIKLGRMHMLSTITQGHRQSTSCTVLFMALYFCCMAAFAWWACLALAWFLAAGLKWGHEAIENRSHLFHLVAWAIPAVQTIFVLALGKVEGDVLSGVCFVGQLDTHSLAVFLLIPLCIYLSVGALFLLAGFISLFRIRTVMKHDGTRTDKLERLMLRIGFFSGLFILPALGYLGCLFYEYYNFDDWMIQWNRQMCKIFSIPCPAIGKHQHQQHHPGMAMAGDEERPIFHIYMVKYVCSMLVGVTSSVWLWSGKTVISWRQFAERLQGKDSRSRGHQRLRSTVQLDVLFGERTDRPKVLGRLVGSRLRGKLSVHGAHLPDRFVPVQVPGTADRVSGDLLPDRGLCVRGRAGRGRFGGL</sequence>
<keyword evidence="9 15" id="KW-0472">Membrane</keyword>
<dbReference type="InterPro" id="IPR015526">
    <property type="entry name" value="Frizzled/SFRP"/>
</dbReference>
<evidence type="ECO:0000313" key="19">
    <source>
        <dbReference type="EMBL" id="CAG6447253.1"/>
    </source>
</evidence>
<keyword evidence="4" id="KW-1003">Cell membrane</keyword>
<evidence type="ECO:0000259" key="18">
    <source>
        <dbReference type="PROSITE" id="PS50261"/>
    </source>
</evidence>
<comment type="similarity">
    <text evidence="2">Belongs to the G-protein coupled receptor Fz/Smo family.</text>
</comment>
<dbReference type="FunFam" id="1.10.2000.10:FF:000016">
    <property type="entry name" value="Frizzled"/>
    <property type="match status" value="1"/>
</dbReference>
<evidence type="ECO:0000256" key="2">
    <source>
        <dbReference type="ARBA" id="ARBA00008077"/>
    </source>
</evidence>
<evidence type="ECO:0000256" key="15">
    <source>
        <dbReference type="SAM" id="Phobius"/>
    </source>
</evidence>
<organism evidence="19">
    <name type="scientific">Culex pipiens</name>
    <name type="common">House mosquito</name>
    <dbReference type="NCBI Taxonomy" id="7175"/>
    <lineage>
        <taxon>Eukaryota</taxon>
        <taxon>Metazoa</taxon>
        <taxon>Ecdysozoa</taxon>
        <taxon>Arthropoda</taxon>
        <taxon>Hexapoda</taxon>
        <taxon>Insecta</taxon>
        <taxon>Pterygota</taxon>
        <taxon>Neoptera</taxon>
        <taxon>Endopterygota</taxon>
        <taxon>Diptera</taxon>
        <taxon>Nematocera</taxon>
        <taxon>Culicoidea</taxon>
        <taxon>Culicidae</taxon>
        <taxon>Culicinae</taxon>
        <taxon>Culicini</taxon>
        <taxon>Culex</taxon>
        <taxon>Culex</taxon>
    </lineage>
</organism>
<dbReference type="InterPro" id="IPR020067">
    <property type="entry name" value="Frizzled_dom"/>
</dbReference>
<feature type="transmembrane region" description="Helical" evidence="15">
    <location>
        <begin position="486"/>
        <end position="509"/>
    </location>
</feature>
<accession>A0A8D8EV24</accession>
<comment type="subcellular location">
    <subcellularLocation>
        <location evidence="1">Cell membrane</location>
        <topology evidence="1">Multi-pass membrane protein</topology>
    </subcellularLocation>
</comment>
<keyword evidence="3" id="KW-0217">Developmental protein</keyword>
<dbReference type="SMART" id="SM01330">
    <property type="entry name" value="Frizzled"/>
    <property type="match status" value="1"/>
</dbReference>
<name>A0A8D8EV24_CULPI</name>
<evidence type="ECO:0000259" key="17">
    <source>
        <dbReference type="PROSITE" id="PS50038"/>
    </source>
</evidence>
<dbReference type="Gene3D" id="1.20.1070.10">
    <property type="entry name" value="Rhodopsin 7-helix transmembrane proteins"/>
    <property type="match status" value="1"/>
</dbReference>
<evidence type="ECO:0000256" key="13">
    <source>
        <dbReference type="PROSITE-ProRule" id="PRU00090"/>
    </source>
</evidence>
<keyword evidence="6 15" id="KW-0812">Transmembrane</keyword>
<keyword evidence="5" id="KW-0879">Wnt signaling pathway</keyword>
<evidence type="ECO:0000256" key="12">
    <source>
        <dbReference type="ARBA" id="ARBA00023180"/>
    </source>
</evidence>
<dbReference type="GO" id="GO:0042813">
    <property type="term" value="F:Wnt receptor activity"/>
    <property type="evidence" value="ECO:0007669"/>
    <property type="project" value="TreeGrafter"/>
</dbReference>
<feature type="disulfide bond" evidence="13">
    <location>
        <begin position="49"/>
        <end position="110"/>
    </location>
</feature>
<feature type="transmembrane region" description="Helical" evidence="15">
    <location>
        <begin position="296"/>
        <end position="316"/>
    </location>
</feature>
<feature type="transmembrane region" description="Helical" evidence="15">
    <location>
        <begin position="356"/>
        <end position="382"/>
    </location>
</feature>
<evidence type="ECO:0000256" key="3">
    <source>
        <dbReference type="ARBA" id="ARBA00022473"/>
    </source>
</evidence>
<dbReference type="Pfam" id="PF01534">
    <property type="entry name" value="Frizzled"/>
    <property type="match status" value="1"/>
</dbReference>
<evidence type="ECO:0000256" key="9">
    <source>
        <dbReference type="ARBA" id="ARBA00023136"/>
    </source>
</evidence>
<keyword evidence="7 16" id="KW-0732">Signal</keyword>
<feature type="region of interest" description="Disordered" evidence="14">
    <location>
        <begin position="159"/>
        <end position="199"/>
    </location>
</feature>
<feature type="domain" description="G-protein coupled receptors family 2 profile 2" evidence="18">
    <location>
        <begin position="260"/>
        <end position="585"/>
    </location>
</feature>
<reference evidence="19" key="1">
    <citation type="submission" date="2021-05" db="EMBL/GenBank/DDBJ databases">
        <authorList>
            <person name="Alioto T."/>
            <person name="Alioto T."/>
            <person name="Gomez Garrido J."/>
        </authorList>
    </citation>
    <scope>NUCLEOTIDE SEQUENCE</scope>
</reference>
<keyword evidence="8 15" id="KW-1133">Transmembrane helix</keyword>
<dbReference type="SMART" id="SM00063">
    <property type="entry name" value="FRI"/>
    <property type="match status" value="1"/>
</dbReference>
<evidence type="ECO:0000256" key="5">
    <source>
        <dbReference type="ARBA" id="ARBA00022687"/>
    </source>
</evidence>
<dbReference type="SUPFAM" id="SSF63501">
    <property type="entry name" value="Frizzled cysteine-rich domain"/>
    <property type="match status" value="1"/>
</dbReference>
<feature type="transmembrane region" description="Helical" evidence="15">
    <location>
        <begin position="555"/>
        <end position="578"/>
    </location>
</feature>
<keyword evidence="10 13" id="KW-1015">Disulfide bond</keyword>
<dbReference type="InterPro" id="IPR000539">
    <property type="entry name" value="Frizzled/Smoothened_7TM"/>
</dbReference>